<protein>
    <submittedName>
        <fullName evidence="2">Microneme protein mic11</fullName>
    </submittedName>
</protein>
<dbReference type="GeneID" id="94429577"/>
<evidence type="ECO:0000313" key="2">
    <source>
        <dbReference type="EMBL" id="PHJ19962.1"/>
    </source>
</evidence>
<dbReference type="AlphaFoldDB" id="A0A2C6KUW4"/>
<evidence type="ECO:0000256" key="1">
    <source>
        <dbReference type="SAM" id="SignalP"/>
    </source>
</evidence>
<feature type="signal peptide" evidence="1">
    <location>
        <begin position="1"/>
        <end position="31"/>
    </location>
</feature>
<dbReference type="VEuPathDB" id="ToxoDB:CSUI_006202"/>
<feature type="chain" id="PRO_5012089921" evidence="1">
    <location>
        <begin position="32"/>
        <end position="213"/>
    </location>
</feature>
<dbReference type="Proteomes" id="UP000221165">
    <property type="component" value="Unassembled WGS sequence"/>
</dbReference>
<dbReference type="OrthoDB" id="331286at2759"/>
<keyword evidence="3" id="KW-1185">Reference proteome</keyword>
<reference evidence="2 3" key="1">
    <citation type="journal article" date="2017" name="Int. J. Parasitol.">
        <title>The genome of the protozoan parasite Cystoisospora suis and a reverse vaccinology approach to identify vaccine candidates.</title>
        <authorList>
            <person name="Palmieri N."/>
            <person name="Shrestha A."/>
            <person name="Ruttkowski B."/>
            <person name="Beck T."/>
            <person name="Vogl C."/>
            <person name="Tomley F."/>
            <person name="Blake D.P."/>
            <person name="Joachim A."/>
        </authorList>
    </citation>
    <scope>NUCLEOTIDE SEQUENCE [LARGE SCALE GENOMIC DNA]</scope>
    <source>
        <strain evidence="2 3">Wien I</strain>
    </source>
</reference>
<comment type="caution">
    <text evidence="2">The sequence shown here is derived from an EMBL/GenBank/DDBJ whole genome shotgun (WGS) entry which is preliminary data.</text>
</comment>
<evidence type="ECO:0000313" key="3">
    <source>
        <dbReference type="Proteomes" id="UP000221165"/>
    </source>
</evidence>
<accession>A0A2C6KUW4</accession>
<name>A0A2C6KUW4_9APIC</name>
<sequence>MKKMEFVKTLLATACLAFLLTADSSTRVVSAEVVPVSFGQETARAELLNKVSRRVFSLLETEGPSDDGSTSAILKGAFKGAVIQVLRAVKGEVAKTCDELALLAERKIKEKEAAAEVGGAVSQPDESDEFDFSFLDSAVTESDASIRPHGFLEEKKFMDTLKSMAKDAMRSLAGSFKDVLVNAIRPLLPRITESAVKVFKQACEEAEERVQEA</sequence>
<gene>
    <name evidence="2" type="ORF">CSUI_006202</name>
</gene>
<organism evidence="2 3">
    <name type="scientific">Cystoisospora suis</name>
    <dbReference type="NCBI Taxonomy" id="483139"/>
    <lineage>
        <taxon>Eukaryota</taxon>
        <taxon>Sar</taxon>
        <taxon>Alveolata</taxon>
        <taxon>Apicomplexa</taxon>
        <taxon>Conoidasida</taxon>
        <taxon>Coccidia</taxon>
        <taxon>Eucoccidiorida</taxon>
        <taxon>Eimeriorina</taxon>
        <taxon>Sarcocystidae</taxon>
        <taxon>Cystoisospora</taxon>
    </lineage>
</organism>
<dbReference type="RefSeq" id="XP_067921654.1">
    <property type="nucleotide sequence ID" value="XM_068066366.1"/>
</dbReference>
<dbReference type="EMBL" id="MIGC01003098">
    <property type="protein sequence ID" value="PHJ19962.1"/>
    <property type="molecule type" value="Genomic_DNA"/>
</dbReference>
<keyword evidence="1" id="KW-0732">Signal</keyword>
<proteinExistence type="predicted"/>